<sequence length="248" mass="26080">MVRTTGRKGQSAGLVLTSPSASLPQKNSSQRRKRVAHGGKILLQCGHCKRRTTCCSGCGASNFIIVHSYSHEVAGGAPDTSVTAVPSLPTAFELFCRDAKTNKRLGICVSSASDGSGISLDERRLMAEAWLCAEPSVRALYERAATSGSVNGQKALGLPAASGQRGQLAGCSDIAVAKKARAAKGLLPNGDGKHKRSSPTAFAIFSARKRAHYKGDTSAITAAWESMSEAEKQAYDDEAATLRVSRLK</sequence>
<dbReference type="EMBL" id="HE573026">
    <property type="protein sequence ID" value="CCC50998.1"/>
    <property type="molecule type" value="Genomic_DNA"/>
</dbReference>
<evidence type="ECO:0000259" key="3">
    <source>
        <dbReference type="PROSITE" id="PS50118"/>
    </source>
</evidence>
<dbReference type="SUPFAM" id="SSF47095">
    <property type="entry name" value="HMG-box"/>
    <property type="match status" value="1"/>
</dbReference>
<keyword evidence="1" id="KW-0539">Nucleus</keyword>
<keyword evidence="1" id="KW-0238">DNA-binding</keyword>
<accession>G0U550</accession>
<dbReference type="OMA" id="CKRNNEL"/>
<feature type="compositionally biased region" description="Polar residues" evidence="2">
    <location>
        <begin position="17"/>
        <end position="28"/>
    </location>
</feature>
<dbReference type="AlphaFoldDB" id="G0U550"/>
<dbReference type="GO" id="GO:0003677">
    <property type="term" value="F:DNA binding"/>
    <property type="evidence" value="ECO:0007669"/>
    <property type="project" value="UniProtKB-UniRule"/>
</dbReference>
<evidence type="ECO:0000256" key="1">
    <source>
        <dbReference type="PROSITE-ProRule" id="PRU00267"/>
    </source>
</evidence>
<dbReference type="VEuPathDB" id="TriTrypDB:TvY486_1000520"/>
<dbReference type="InterPro" id="IPR009071">
    <property type="entry name" value="HMG_box_dom"/>
</dbReference>
<dbReference type="InterPro" id="IPR036910">
    <property type="entry name" value="HMG_box_dom_sf"/>
</dbReference>
<dbReference type="Gene3D" id="1.10.30.10">
    <property type="entry name" value="High mobility group box domain"/>
    <property type="match status" value="1"/>
</dbReference>
<evidence type="ECO:0000256" key="2">
    <source>
        <dbReference type="SAM" id="MobiDB-lite"/>
    </source>
</evidence>
<organism evidence="4">
    <name type="scientific">Trypanosoma vivax (strain Y486)</name>
    <dbReference type="NCBI Taxonomy" id="1055687"/>
    <lineage>
        <taxon>Eukaryota</taxon>
        <taxon>Discoba</taxon>
        <taxon>Euglenozoa</taxon>
        <taxon>Kinetoplastea</taxon>
        <taxon>Metakinetoplastina</taxon>
        <taxon>Trypanosomatida</taxon>
        <taxon>Trypanosomatidae</taxon>
        <taxon>Trypanosoma</taxon>
        <taxon>Duttonella</taxon>
    </lineage>
</organism>
<feature type="region of interest" description="Disordered" evidence="2">
    <location>
        <begin position="1"/>
        <end position="31"/>
    </location>
</feature>
<proteinExistence type="predicted"/>
<dbReference type="CDD" id="cd00084">
    <property type="entry name" value="HMG-box_SF"/>
    <property type="match status" value="1"/>
</dbReference>
<reference evidence="4" key="1">
    <citation type="journal article" date="2012" name="Proc. Natl. Acad. Sci. U.S.A.">
        <title>Antigenic diversity is generated by distinct evolutionary mechanisms in African trypanosome species.</title>
        <authorList>
            <person name="Jackson A.P."/>
            <person name="Berry A."/>
            <person name="Aslett M."/>
            <person name="Allison H.C."/>
            <person name="Burton P."/>
            <person name="Vavrova-Anderson J."/>
            <person name="Brown R."/>
            <person name="Browne H."/>
            <person name="Corton N."/>
            <person name="Hauser H."/>
            <person name="Gamble J."/>
            <person name="Gilderthorp R."/>
            <person name="Marcello L."/>
            <person name="McQuillan J."/>
            <person name="Otto T.D."/>
            <person name="Quail M.A."/>
            <person name="Sanders M.J."/>
            <person name="van Tonder A."/>
            <person name="Ginger M.L."/>
            <person name="Field M.C."/>
            <person name="Barry J.D."/>
            <person name="Hertz-Fowler C."/>
            <person name="Berriman M."/>
        </authorList>
    </citation>
    <scope>NUCLEOTIDE SEQUENCE</scope>
    <source>
        <strain evidence="4">Y486</strain>
    </source>
</reference>
<gene>
    <name evidence="4" type="ORF">TVY486_1000520</name>
</gene>
<feature type="DNA-binding region" description="HMG box" evidence="1">
    <location>
        <begin position="195"/>
        <end position="248"/>
    </location>
</feature>
<dbReference type="PROSITE" id="PS50118">
    <property type="entry name" value="HMG_BOX_2"/>
    <property type="match status" value="1"/>
</dbReference>
<name>G0U550_TRYVY</name>
<protein>
    <recommendedName>
        <fullName evidence="3">HMG box domain-containing protein</fullName>
    </recommendedName>
</protein>
<dbReference type="GO" id="GO:0005634">
    <property type="term" value="C:nucleus"/>
    <property type="evidence" value="ECO:0007669"/>
    <property type="project" value="UniProtKB-UniRule"/>
</dbReference>
<feature type="domain" description="HMG box" evidence="3">
    <location>
        <begin position="195"/>
        <end position="248"/>
    </location>
</feature>
<evidence type="ECO:0000313" key="4">
    <source>
        <dbReference type="EMBL" id="CCC50998.1"/>
    </source>
</evidence>